<gene>
    <name evidence="2" type="ORF">CAMP_LOCUS15329</name>
</gene>
<protein>
    <submittedName>
        <fullName evidence="2">Uncharacterized protein</fullName>
    </submittedName>
</protein>
<evidence type="ECO:0000313" key="2">
    <source>
        <dbReference type="EMBL" id="CAI5452692.1"/>
    </source>
</evidence>
<keyword evidence="1" id="KW-0812">Transmembrane</keyword>
<keyword evidence="1" id="KW-1133">Transmembrane helix</keyword>
<feature type="transmembrane region" description="Helical" evidence="1">
    <location>
        <begin position="181"/>
        <end position="201"/>
    </location>
</feature>
<organism evidence="2 3">
    <name type="scientific">Caenorhabditis angaria</name>
    <dbReference type="NCBI Taxonomy" id="860376"/>
    <lineage>
        <taxon>Eukaryota</taxon>
        <taxon>Metazoa</taxon>
        <taxon>Ecdysozoa</taxon>
        <taxon>Nematoda</taxon>
        <taxon>Chromadorea</taxon>
        <taxon>Rhabditida</taxon>
        <taxon>Rhabditina</taxon>
        <taxon>Rhabditomorpha</taxon>
        <taxon>Rhabditoidea</taxon>
        <taxon>Rhabditidae</taxon>
        <taxon>Peloderinae</taxon>
        <taxon>Caenorhabditis</taxon>
    </lineage>
</organism>
<dbReference type="Proteomes" id="UP001152747">
    <property type="component" value="Unassembled WGS sequence"/>
</dbReference>
<proteinExistence type="predicted"/>
<dbReference type="AlphaFoldDB" id="A0A9P1IYZ6"/>
<evidence type="ECO:0000313" key="3">
    <source>
        <dbReference type="Proteomes" id="UP001152747"/>
    </source>
</evidence>
<comment type="caution">
    <text evidence="2">The sequence shown here is derived from an EMBL/GenBank/DDBJ whole genome shotgun (WGS) entry which is preliminary data.</text>
</comment>
<dbReference type="OrthoDB" id="5867060at2759"/>
<feature type="transmembrane region" description="Helical" evidence="1">
    <location>
        <begin position="144"/>
        <end position="169"/>
    </location>
</feature>
<name>A0A9P1IYZ6_9PELO</name>
<dbReference type="EMBL" id="CANHGI010000005">
    <property type="protein sequence ID" value="CAI5452692.1"/>
    <property type="molecule type" value="Genomic_DNA"/>
</dbReference>
<feature type="transmembrane region" description="Helical" evidence="1">
    <location>
        <begin position="72"/>
        <end position="96"/>
    </location>
</feature>
<feature type="transmembrane region" description="Helical" evidence="1">
    <location>
        <begin position="237"/>
        <end position="260"/>
    </location>
</feature>
<accession>A0A9P1IYZ6</accession>
<reference evidence="2" key="1">
    <citation type="submission" date="2022-11" db="EMBL/GenBank/DDBJ databases">
        <authorList>
            <person name="Kikuchi T."/>
        </authorList>
    </citation>
    <scope>NUCLEOTIDE SEQUENCE</scope>
    <source>
        <strain evidence="2">PS1010</strain>
    </source>
</reference>
<keyword evidence="3" id="KW-1185">Reference proteome</keyword>
<sequence>MTESDQVNRIVRVEQSRHYRIINNTTTTSPILHSPLPLQTQVPIRSNILVAPAESPIILRDKKKWNMLSARTFSGIVFCIRIFILVLAIVSMILILTAPGACFSRYINGQSISREICPGQNSIFPMNADRWSNALHFQGRGQNVYGQVALICITLAFALITVGLSCVALATGNVLTYPQIAISLIALIAFIVSGGVETWYATGFDHMEFFIQAVGNGVFSGCAGLPGCQIQFVVKGWAVAAAFFFLAALLYVLDIALVFISRDKEVVETYAVTTTRY</sequence>
<keyword evidence="1" id="KW-0472">Membrane</keyword>
<evidence type="ECO:0000256" key="1">
    <source>
        <dbReference type="SAM" id="Phobius"/>
    </source>
</evidence>